<protein>
    <submittedName>
        <fullName evidence="6">Alpha/beta hydrolase family protein</fullName>
    </submittedName>
</protein>
<reference evidence="6 7" key="1">
    <citation type="submission" date="2018-03" db="EMBL/GenBank/DDBJ databases">
        <title>Genomic Encyclopedia of Archaeal and Bacterial Type Strains, Phase II (KMG-II): from individual species to whole genera.</title>
        <authorList>
            <person name="Goeker M."/>
        </authorList>
    </citation>
    <scope>NUCLEOTIDE SEQUENCE [LARGE SCALE GENOMIC DNA]</scope>
    <source>
        <strain evidence="6 7">DSM 44720</strain>
    </source>
</reference>
<feature type="signal peptide" evidence="4">
    <location>
        <begin position="1"/>
        <end position="16"/>
    </location>
</feature>
<evidence type="ECO:0000256" key="4">
    <source>
        <dbReference type="SAM" id="SignalP"/>
    </source>
</evidence>
<evidence type="ECO:0000256" key="3">
    <source>
        <dbReference type="ARBA" id="ARBA00022801"/>
    </source>
</evidence>
<dbReference type="Gene3D" id="3.40.50.1820">
    <property type="entry name" value="alpha/beta hydrolase"/>
    <property type="match status" value="1"/>
</dbReference>
<evidence type="ECO:0000256" key="1">
    <source>
        <dbReference type="ARBA" id="ARBA00010088"/>
    </source>
</evidence>
<keyword evidence="7" id="KW-1185">Reference proteome</keyword>
<dbReference type="InterPro" id="IPR051601">
    <property type="entry name" value="Serine_prot/Carboxylest_S33"/>
</dbReference>
<accession>A0A2T0TMV2</accession>
<comment type="similarity">
    <text evidence="1">Belongs to the peptidase S33 family.</text>
</comment>
<feature type="chain" id="PRO_5038881272" evidence="4">
    <location>
        <begin position="17"/>
        <end position="522"/>
    </location>
</feature>
<dbReference type="PANTHER" id="PTHR43248:SF29">
    <property type="entry name" value="TRIPEPTIDYL AMINOPEPTIDASE"/>
    <property type="match status" value="1"/>
</dbReference>
<keyword evidence="2 4" id="KW-0732">Signal</keyword>
<gene>
    <name evidence="6" type="ORF">CLV43_1011213</name>
</gene>
<evidence type="ECO:0000259" key="5">
    <source>
        <dbReference type="Pfam" id="PF08386"/>
    </source>
</evidence>
<dbReference type="InterPro" id="IPR029058">
    <property type="entry name" value="AB_hydrolase_fold"/>
</dbReference>
<evidence type="ECO:0000313" key="7">
    <source>
        <dbReference type="Proteomes" id="UP000239494"/>
    </source>
</evidence>
<dbReference type="PANTHER" id="PTHR43248">
    <property type="entry name" value="2-SUCCINYL-6-HYDROXY-2,4-CYCLOHEXADIENE-1-CARBOXYLATE SYNTHASE"/>
    <property type="match status" value="1"/>
</dbReference>
<dbReference type="AlphaFoldDB" id="A0A2T0TMV2"/>
<organism evidence="6 7">
    <name type="scientific">Umezawaea tangerina</name>
    <dbReference type="NCBI Taxonomy" id="84725"/>
    <lineage>
        <taxon>Bacteria</taxon>
        <taxon>Bacillati</taxon>
        <taxon>Actinomycetota</taxon>
        <taxon>Actinomycetes</taxon>
        <taxon>Pseudonocardiales</taxon>
        <taxon>Pseudonocardiaceae</taxon>
        <taxon>Umezawaea</taxon>
    </lineage>
</organism>
<proteinExistence type="inferred from homology"/>
<dbReference type="EMBL" id="PVTF01000001">
    <property type="protein sequence ID" value="PRY46931.1"/>
    <property type="molecule type" value="Genomic_DNA"/>
</dbReference>
<dbReference type="GO" id="GO:0016787">
    <property type="term" value="F:hydrolase activity"/>
    <property type="evidence" value="ECO:0007669"/>
    <property type="project" value="UniProtKB-KW"/>
</dbReference>
<comment type="caution">
    <text evidence="6">The sequence shown here is derived from an EMBL/GenBank/DDBJ whole genome shotgun (WGS) entry which is preliminary data.</text>
</comment>
<dbReference type="Proteomes" id="UP000239494">
    <property type="component" value="Unassembled WGS sequence"/>
</dbReference>
<name>A0A2T0TMV2_9PSEU</name>
<dbReference type="InterPro" id="IPR013595">
    <property type="entry name" value="Pept_S33_TAP-like_C"/>
</dbReference>
<evidence type="ECO:0000256" key="2">
    <source>
        <dbReference type="ARBA" id="ARBA00022729"/>
    </source>
</evidence>
<feature type="domain" description="Peptidase S33 tripeptidyl aminopeptidase-like C-terminal" evidence="5">
    <location>
        <begin position="429"/>
        <end position="521"/>
    </location>
</feature>
<keyword evidence="3 6" id="KW-0378">Hydrolase</keyword>
<dbReference type="SUPFAM" id="SSF53474">
    <property type="entry name" value="alpha/beta-Hydrolases"/>
    <property type="match status" value="1"/>
</dbReference>
<dbReference type="PROSITE" id="PS51257">
    <property type="entry name" value="PROKAR_LIPOPROTEIN"/>
    <property type="match status" value="1"/>
</dbReference>
<evidence type="ECO:0000313" key="6">
    <source>
        <dbReference type="EMBL" id="PRY46931.1"/>
    </source>
</evidence>
<dbReference type="Pfam" id="PF08386">
    <property type="entry name" value="Abhydrolase_4"/>
    <property type="match status" value="1"/>
</dbReference>
<sequence length="522" mass="55234">MVRRHLLLFLALPVLAACSTAVPGRATPGTALEQRGPAGVVPAGLERFYGQQLGWEDCAPYATTGTTKAEFKNKANIECARVEVPLDYAKPTDRTIKIGLLRQRAAKPDQRVGSLLVNPGGPGGSGMAAAASLTKNLGDLGDRFDLVGFDPRGVGASEPSVRCLTDAERDADRLDLDVDTSAAGIAQTEAENKDYADKCAQRNGADFLEHVGTRDVVKDMDVMRSALGDAKLSFIGYSYGTRIGSEYAEAFPGNVRALVLDGAVDPTQSDADSLVAQGAGFQKAFTAFSTWCAARKDCALGTDPAKANTAFRDLTLPLIQRPVDVSGRKLSYTDAITGAIQAMYSQEYWTALNAALTELKNNRGSTLLLLADAYYDRDDQGVYSSITDAFTAIKCVDDPRQTDRAVLADTARKYKEAAPFLDDGNPPAAALDACAFWPVPPTATPHVPKADGLPPILVVSTTGDPATPYEAGVNLAKALGGGLVTFQGNQHTVFLQGNKCVDSAGDDYLINLKLPPTGTTCS</sequence>